<feature type="region of interest" description="Disordered" evidence="1">
    <location>
        <begin position="178"/>
        <end position="198"/>
    </location>
</feature>
<organism evidence="2">
    <name type="scientific">Chromera velia CCMP2878</name>
    <dbReference type="NCBI Taxonomy" id="1169474"/>
    <lineage>
        <taxon>Eukaryota</taxon>
        <taxon>Sar</taxon>
        <taxon>Alveolata</taxon>
        <taxon>Colpodellida</taxon>
        <taxon>Chromeraceae</taxon>
        <taxon>Chromera</taxon>
    </lineage>
</organism>
<protein>
    <submittedName>
        <fullName evidence="2">Uncharacterized protein</fullName>
    </submittedName>
</protein>
<sequence>MTEFTQSERWKAECLAELKKMSYTDPESIGMVARTLAEKSYTAPDFPIPACMAFRDHWNGCNSEGRLMTMWAFHRVLLFTFKEAFKSNPALLRTWQREGWEFFLRFTSQHILEMKSTASYYWKKIIRMPGLFVHTPNNQLDDGTECHLYSARRMREMAALWGAGKDAIEAIVDAPKSSRTQKAIAPPQTRNGDMTTPPQQAPDVAAAARGAPHQGQRPIEAPPQVPGGNLTIAQRAKFHQAVQKSQLAQQAMTAAPAIRFALSNKWWDSEDLEDPVFNRDAVEQAAVRGAPSLDEALSFFAAAEKALEEEMNGFVTAIAELGCLARRNAERMKDVKNLLTSLGTASQASNNRASKIVSPSSSSSSSAAASASASNSQQE</sequence>
<evidence type="ECO:0000256" key="1">
    <source>
        <dbReference type="SAM" id="MobiDB-lite"/>
    </source>
</evidence>
<feature type="region of interest" description="Disordered" evidence="1">
    <location>
        <begin position="348"/>
        <end position="379"/>
    </location>
</feature>
<evidence type="ECO:0000313" key="2">
    <source>
        <dbReference type="EMBL" id="CEM53303.1"/>
    </source>
</evidence>
<dbReference type="EMBL" id="CDMZ01005616">
    <property type="protein sequence ID" value="CEM53303.1"/>
    <property type="molecule type" value="Genomic_DNA"/>
</dbReference>
<accession>A0A0G4I861</accession>
<proteinExistence type="predicted"/>
<dbReference type="VEuPathDB" id="CryptoDB:Cvel_11865"/>
<name>A0A0G4I861_9ALVE</name>
<dbReference type="AlphaFoldDB" id="A0A0G4I861"/>
<gene>
    <name evidence="2" type="ORF">Cvel_11865</name>
</gene>
<feature type="compositionally biased region" description="Low complexity" evidence="1">
    <location>
        <begin position="358"/>
        <end position="379"/>
    </location>
</feature>
<reference evidence="2" key="1">
    <citation type="submission" date="2014-11" db="EMBL/GenBank/DDBJ databases">
        <authorList>
            <person name="Otto D Thomas"/>
            <person name="Naeem Raeece"/>
        </authorList>
    </citation>
    <scope>NUCLEOTIDE SEQUENCE</scope>
</reference>